<evidence type="ECO:0000256" key="2">
    <source>
        <dbReference type="ARBA" id="ARBA00023125"/>
    </source>
</evidence>
<gene>
    <name evidence="5" type="ORF">SD72_11995</name>
</gene>
<protein>
    <recommendedName>
        <fullName evidence="4">HTH luxR-type domain-containing protein</fullName>
    </recommendedName>
</protein>
<dbReference type="AlphaFoldDB" id="A0A0D0IK15"/>
<dbReference type="PANTHER" id="PTHR44688:SF16">
    <property type="entry name" value="DNA-BINDING TRANSCRIPTIONAL ACTIVATOR DEVR_DOSR"/>
    <property type="match status" value="1"/>
</dbReference>
<keyword evidence="1" id="KW-0805">Transcription regulation</keyword>
<dbReference type="InterPro" id="IPR000792">
    <property type="entry name" value="Tscrpt_reg_LuxR_C"/>
</dbReference>
<dbReference type="Gene3D" id="3.30.450.40">
    <property type="match status" value="1"/>
</dbReference>
<dbReference type="InterPro" id="IPR016032">
    <property type="entry name" value="Sig_transdc_resp-reg_C-effctor"/>
</dbReference>
<organism evidence="5 6">
    <name type="scientific">Leucobacter komagatae</name>
    <dbReference type="NCBI Taxonomy" id="55969"/>
    <lineage>
        <taxon>Bacteria</taxon>
        <taxon>Bacillati</taxon>
        <taxon>Actinomycetota</taxon>
        <taxon>Actinomycetes</taxon>
        <taxon>Micrococcales</taxon>
        <taxon>Microbacteriaceae</taxon>
        <taxon>Leucobacter</taxon>
    </lineage>
</organism>
<sequence length="286" mass="31124">MADSIGALHRADDRELVTSSLRPMATRALVDVLFGGIFDGNELVVSDQIGGRTRSVLGQRVRLGDGLGGKAMQCGRPQGVSDYLKAPSITHVFDDVIRVEGLRTMAAVPVLVDGQARGALYAATRDRYHLGNAILGEVYQAATSIGYEMHVRDEVDRRVAILRFAEVGAIGRDRRLTETVRETYAELVSIARLTDDAKVAARLRDFTATLQPPEQPESSTTFPKLSRRQLDVLSQVALGCEYAEVGARLGLKLATVRSYMRAIMVKLSVHSRVEAVSVARAHGLLP</sequence>
<evidence type="ECO:0000313" key="6">
    <source>
        <dbReference type="Proteomes" id="UP000032120"/>
    </source>
</evidence>
<dbReference type="SUPFAM" id="SSF55781">
    <property type="entry name" value="GAF domain-like"/>
    <property type="match status" value="1"/>
</dbReference>
<keyword evidence="3" id="KW-0804">Transcription</keyword>
<name>A0A0D0IK15_9MICO</name>
<dbReference type="InterPro" id="IPR029016">
    <property type="entry name" value="GAF-like_dom_sf"/>
</dbReference>
<evidence type="ECO:0000259" key="4">
    <source>
        <dbReference type="PROSITE" id="PS50043"/>
    </source>
</evidence>
<dbReference type="EMBL" id="JXSQ01000018">
    <property type="protein sequence ID" value="KIP51954.1"/>
    <property type="molecule type" value="Genomic_DNA"/>
</dbReference>
<keyword evidence="6" id="KW-1185">Reference proteome</keyword>
<dbReference type="GO" id="GO:0003677">
    <property type="term" value="F:DNA binding"/>
    <property type="evidence" value="ECO:0007669"/>
    <property type="project" value="UniProtKB-KW"/>
</dbReference>
<dbReference type="PROSITE" id="PS50043">
    <property type="entry name" value="HTH_LUXR_2"/>
    <property type="match status" value="1"/>
</dbReference>
<accession>A0A0D0IK15</accession>
<dbReference type="Proteomes" id="UP000032120">
    <property type="component" value="Unassembled WGS sequence"/>
</dbReference>
<reference evidence="5 6" key="1">
    <citation type="submission" date="2015-01" db="EMBL/GenBank/DDBJ databases">
        <title>Draft genome sequence of Leucobacter komagatae strain VKM ST2845.</title>
        <authorList>
            <person name="Karlyshev A.V."/>
            <person name="Kudryashova E.B."/>
        </authorList>
    </citation>
    <scope>NUCLEOTIDE SEQUENCE [LARGE SCALE GENOMIC DNA]</scope>
    <source>
        <strain evidence="5 6">VKM ST2845</strain>
    </source>
</reference>
<feature type="domain" description="HTH luxR-type" evidence="4">
    <location>
        <begin position="218"/>
        <end position="283"/>
    </location>
</feature>
<proteinExistence type="predicted"/>
<dbReference type="InterPro" id="IPR036388">
    <property type="entry name" value="WH-like_DNA-bd_sf"/>
</dbReference>
<keyword evidence="2" id="KW-0238">DNA-binding</keyword>
<dbReference type="PRINTS" id="PR00038">
    <property type="entry name" value="HTHLUXR"/>
</dbReference>
<dbReference type="CDD" id="cd06170">
    <property type="entry name" value="LuxR_C_like"/>
    <property type="match status" value="1"/>
</dbReference>
<dbReference type="Pfam" id="PF00196">
    <property type="entry name" value="GerE"/>
    <property type="match status" value="1"/>
</dbReference>
<dbReference type="Gene3D" id="1.10.10.10">
    <property type="entry name" value="Winged helix-like DNA-binding domain superfamily/Winged helix DNA-binding domain"/>
    <property type="match status" value="1"/>
</dbReference>
<evidence type="ECO:0000313" key="5">
    <source>
        <dbReference type="EMBL" id="KIP51954.1"/>
    </source>
</evidence>
<dbReference type="PANTHER" id="PTHR44688">
    <property type="entry name" value="DNA-BINDING TRANSCRIPTIONAL ACTIVATOR DEVR_DOSR"/>
    <property type="match status" value="1"/>
</dbReference>
<dbReference type="SUPFAM" id="SSF46894">
    <property type="entry name" value="C-terminal effector domain of the bipartite response regulators"/>
    <property type="match status" value="1"/>
</dbReference>
<dbReference type="GO" id="GO:0006355">
    <property type="term" value="P:regulation of DNA-templated transcription"/>
    <property type="evidence" value="ECO:0007669"/>
    <property type="project" value="InterPro"/>
</dbReference>
<dbReference type="PROSITE" id="PS00622">
    <property type="entry name" value="HTH_LUXR_1"/>
    <property type="match status" value="1"/>
</dbReference>
<evidence type="ECO:0000256" key="1">
    <source>
        <dbReference type="ARBA" id="ARBA00023015"/>
    </source>
</evidence>
<comment type="caution">
    <text evidence="5">The sequence shown here is derived from an EMBL/GenBank/DDBJ whole genome shotgun (WGS) entry which is preliminary data.</text>
</comment>
<dbReference type="RefSeq" id="WP_042544708.1">
    <property type="nucleotide sequence ID" value="NZ_JXSQ01000018.1"/>
</dbReference>
<dbReference type="SMART" id="SM00421">
    <property type="entry name" value="HTH_LUXR"/>
    <property type="match status" value="1"/>
</dbReference>
<evidence type="ECO:0000256" key="3">
    <source>
        <dbReference type="ARBA" id="ARBA00023163"/>
    </source>
</evidence>